<gene>
    <name evidence="3" type="ORF">CFP56_022813</name>
</gene>
<dbReference type="InterPro" id="IPR055414">
    <property type="entry name" value="LRR_R13L4/SHOC2-like"/>
</dbReference>
<keyword evidence="1" id="KW-0677">Repeat</keyword>
<protein>
    <submittedName>
        <fullName evidence="3">Disease resistance protein</fullName>
    </submittedName>
</protein>
<dbReference type="Proteomes" id="UP000237347">
    <property type="component" value="Unassembled WGS sequence"/>
</dbReference>
<feature type="domain" description="Disease resistance R13L4/SHOC-2-like LRR" evidence="2">
    <location>
        <begin position="18"/>
        <end position="234"/>
    </location>
</feature>
<dbReference type="SUPFAM" id="SSF52058">
    <property type="entry name" value="L domain-like"/>
    <property type="match status" value="1"/>
</dbReference>
<dbReference type="InterPro" id="IPR032675">
    <property type="entry name" value="LRR_dom_sf"/>
</dbReference>
<sequence length="289" mass="33687">MCRTFSGRDKFIYNAKNLRTLIVVGHSDYNVSKLLHHFRRLRTLSLSCYYGKLKGISDEIEDLMHLRYLKIHNCHRNELPETIYNLCNLQILNITIGYDSGFKKLPQGINKLINLKHLILDGHWEYLFEFPRGIGRLSSLTKLSHFYVGGKDDSQRCELGELKYLNHLQGTLTINRLGNVWEEWIGIGGQEKEDCIIIMPCLQMLQISYCPNLKSLPDFLFKTSLREFESDSQRTLPKRDRRGLGQDFGLIILQCKETVKKLFDEFPNCDVRCIMTLEFPAMEEGEDWG</sequence>
<comment type="caution">
    <text evidence="3">The sequence shown here is derived from an EMBL/GenBank/DDBJ whole genome shotgun (WGS) entry which is preliminary data.</text>
</comment>
<accession>A0AAW0KC83</accession>
<dbReference type="PANTHER" id="PTHR47186">
    <property type="entry name" value="LEUCINE-RICH REPEAT-CONTAINING PROTEIN 57"/>
    <property type="match status" value="1"/>
</dbReference>
<keyword evidence="4" id="KW-1185">Reference proteome</keyword>
<evidence type="ECO:0000256" key="1">
    <source>
        <dbReference type="ARBA" id="ARBA00022737"/>
    </source>
</evidence>
<feature type="non-terminal residue" evidence="3">
    <location>
        <position position="289"/>
    </location>
</feature>
<name>A0AAW0KC83_QUESU</name>
<reference evidence="3 4" key="1">
    <citation type="journal article" date="2018" name="Sci. Data">
        <title>The draft genome sequence of cork oak.</title>
        <authorList>
            <person name="Ramos A.M."/>
            <person name="Usie A."/>
            <person name="Barbosa P."/>
            <person name="Barros P.M."/>
            <person name="Capote T."/>
            <person name="Chaves I."/>
            <person name="Simoes F."/>
            <person name="Abreu I."/>
            <person name="Carrasquinho I."/>
            <person name="Faro C."/>
            <person name="Guimaraes J.B."/>
            <person name="Mendonca D."/>
            <person name="Nobrega F."/>
            <person name="Rodrigues L."/>
            <person name="Saibo N.J.M."/>
            <person name="Varela M.C."/>
            <person name="Egas C."/>
            <person name="Matos J."/>
            <person name="Miguel C.M."/>
            <person name="Oliveira M.M."/>
            <person name="Ricardo C.P."/>
            <person name="Goncalves S."/>
        </authorList>
    </citation>
    <scope>NUCLEOTIDE SEQUENCE [LARGE SCALE GENOMIC DNA]</scope>
    <source>
        <strain evidence="4">cv. HL8</strain>
    </source>
</reference>
<dbReference type="Gene3D" id="3.80.10.10">
    <property type="entry name" value="Ribonuclease Inhibitor"/>
    <property type="match status" value="1"/>
</dbReference>
<dbReference type="EMBL" id="PKMF04000358">
    <property type="protein sequence ID" value="KAK7836228.1"/>
    <property type="molecule type" value="Genomic_DNA"/>
</dbReference>
<evidence type="ECO:0000313" key="4">
    <source>
        <dbReference type="Proteomes" id="UP000237347"/>
    </source>
</evidence>
<evidence type="ECO:0000259" key="2">
    <source>
        <dbReference type="Pfam" id="PF23598"/>
    </source>
</evidence>
<evidence type="ECO:0000313" key="3">
    <source>
        <dbReference type="EMBL" id="KAK7836228.1"/>
    </source>
</evidence>
<dbReference type="PANTHER" id="PTHR47186:SF30">
    <property type="entry name" value="EF-HAND DOMAIN-CONTAINING PROTEIN"/>
    <property type="match status" value="1"/>
</dbReference>
<dbReference type="Pfam" id="PF23598">
    <property type="entry name" value="LRR_14"/>
    <property type="match status" value="1"/>
</dbReference>
<dbReference type="AlphaFoldDB" id="A0AAW0KC83"/>
<proteinExistence type="predicted"/>
<organism evidence="3 4">
    <name type="scientific">Quercus suber</name>
    <name type="common">Cork oak</name>
    <dbReference type="NCBI Taxonomy" id="58331"/>
    <lineage>
        <taxon>Eukaryota</taxon>
        <taxon>Viridiplantae</taxon>
        <taxon>Streptophyta</taxon>
        <taxon>Embryophyta</taxon>
        <taxon>Tracheophyta</taxon>
        <taxon>Spermatophyta</taxon>
        <taxon>Magnoliopsida</taxon>
        <taxon>eudicotyledons</taxon>
        <taxon>Gunneridae</taxon>
        <taxon>Pentapetalae</taxon>
        <taxon>rosids</taxon>
        <taxon>fabids</taxon>
        <taxon>Fagales</taxon>
        <taxon>Fagaceae</taxon>
        <taxon>Quercus</taxon>
    </lineage>
</organism>